<evidence type="ECO:0000313" key="1">
    <source>
        <dbReference type="EMBL" id="SKB09963.1"/>
    </source>
</evidence>
<protein>
    <recommendedName>
        <fullName evidence="3">DinB family protein</fullName>
    </recommendedName>
</protein>
<dbReference type="Gene3D" id="1.20.120.450">
    <property type="entry name" value="dinb family like domain"/>
    <property type="match status" value="1"/>
</dbReference>
<organism evidence="1 2">
    <name type="scientific">Aeromicrobium choanae</name>
    <dbReference type="NCBI Taxonomy" id="1736691"/>
    <lineage>
        <taxon>Bacteria</taxon>
        <taxon>Bacillati</taxon>
        <taxon>Actinomycetota</taxon>
        <taxon>Actinomycetes</taxon>
        <taxon>Propionibacteriales</taxon>
        <taxon>Nocardioidaceae</taxon>
        <taxon>Aeromicrobium</taxon>
    </lineage>
</organism>
<dbReference type="InterPro" id="IPR007061">
    <property type="entry name" value="MST-like"/>
</dbReference>
<dbReference type="SUPFAM" id="SSF109854">
    <property type="entry name" value="DinB/YfiT-like putative metalloenzymes"/>
    <property type="match status" value="1"/>
</dbReference>
<proteinExistence type="predicted"/>
<dbReference type="RefSeq" id="WP_197684337.1">
    <property type="nucleotide sequence ID" value="NZ_LT796768.1"/>
</dbReference>
<dbReference type="InterPro" id="IPR034660">
    <property type="entry name" value="DinB/YfiT-like"/>
</dbReference>
<dbReference type="AlphaFoldDB" id="A0A1T4Z7Y6"/>
<sequence>MSRWLPPADDPRTEGDPVGEKATYLEYLGNHRLTLQLKCAGLSPEQLAHRSVPPSTLSLLGLVRHMAYVEHTWFVRVAQQSAEEPLFLKVQDSDADFNDAVGTQECVDEAFEALRTQIARAEAWLEGIDEADFGRELPHHRGGTVAIRDLLVHMIEEYARHNGHADLLRECIDGRTGE</sequence>
<dbReference type="Pfam" id="PF04978">
    <property type="entry name" value="MST"/>
    <property type="match status" value="1"/>
</dbReference>
<dbReference type="STRING" id="1736691.SAMN06295964_2995"/>
<dbReference type="Proteomes" id="UP000191040">
    <property type="component" value="Chromosome I"/>
</dbReference>
<accession>A0A1T4Z7Y6</accession>
<dbReference type="EMBL" id="LT796768">
    <property type="protein sequence ID" value="SKB09963.1"/>
    <property type="molecule type" value="Genomic_DNA"/>
</dbReference>
<evidence type="ECO:0008006" key="3">
    <source>
        <dbReference type="Google" id="ProtNLM"/>
    </source>
</evidence>
<evidence type="ECO:0000313" key="2">
    <source>
        <dbReference type="Proteomes" id="UP000191040"/>
    </source>
</evidence>
<reference evidence="2" key="1">
    <citation type="submission" date="2017-02" db="EMBL/GenBank/DDBJ databases">
        <authorList>
            <person name="Varghese N."/>
            <person name="Submissions S."/>
        </authorList>
    </citation>
    <scope>NUCLEOTIDE SEQUENCE [LARGE SCALE GENOMIC DNA]</scope>
    <source>
        <strain evidence="2">9H-4</strain>
    </source>
</reference>
<name>A0A1T4Z7Y6_9ACTN</name>
<keyword evidence="2" id="KW-1185">Reference proteome</keyword>
<gene>
    <name evidence="1" type="ORF">SAMN06295964_2995</name>
</gene>